<keyword evidence="4 7" id="KW-0472">Membrane</keyword>
<evidence type="ECO:0000256" key="5">
    <source>
        <dbReference type="ARBA" id="ARBA00038359"/>
    </source>
</evidence>
<comment type="similarity">
    <text evidence="5">Belongs to the SAT4 family.</text>
</comment>
<keyword evidence="2 7" id="KW-0812">Transmembrane</keyword>
<dbReference type="AlphaFoldDB" id="A0AAV9GBK9"/>
<dbReference type="EMBL" id="MU865965">
    <property type="protein sequence ID" value="KAK4445494.1"/>
    <property type="molecule type" value="Genomic_DNA"/>
</dbReference>
<comment type="subcellular location">
    <subcellularLocation>
        <location evidence="1">Membrane</location>
        <topology evidence="1">Multi-pass membrane protein</topology>
    </subcellularLocation>
</comment>
<evidence type="ECO:0000256" key="2">
    <source>
        <dbReference type="ARBA" id="ARBA00022692"/>
    </source>
</evidence>
<evidence type="ECO:0000256" key="7">
    <source>
        <dbReference type="SAM" id="Phobius"/>
    </source>
</evidence>
<dbReference type="GO" id="GO:0016020">
    <property type="term" value="C:membrane"/>
    <property type="evidence" value="ECO:0007669"/>
    <property type="project" value="UniProtKB-SubCell"/>
</dbReference>
<evidence type="ECO:0000256" key="4">
    <source>
        <dbReference type="ARBA" id="ARBA00023136"/>
    </source>
</evidence>
<keyword evidence="10" id="KW-1185">Reference proteome</keyword>
<feature type="region of interest" description="Disordered" evidence="6">
    <location>
        <begin position="297"/>
        <end position="334"/>
    </location>
</feature>
<reference evidence="9" key="1">
    <citation type="journal article" date="2023" name="Mol. Phylogenet. Evol.">
        <title>Genome-scale phylogeny and comparative genomics of the fungal order Sordariales.</title>
        <authorList>
            <person name="Hensen N."/>
            <person name="Bonometti L."/>
            <person name="Westerberg I."/>
            <person name="Brannstrom I.O."/>
            <person name="Guillou S."/>
            <person name="Cros-Aarteil S."/>
            <person name="Calhoun S."/>
            <person name="Haridas S."/>
            <person name="Kuo A."/>
            <person name="Mondo S."/>
            <person name="Pangilinan J."/>
            <person name="Riley R."/>
            <person name="LaButti K."/>
            <person name="Andreopoulos B."/>
            <person name="Lipzen A."/>
            <person name="Chen C."/>
            <person name="Yan M."/>
            <person name="Daum C."/>
            <person name="Ng V."/>
            <person name="Clum A."/>
            <person name="Steindorff A."/>
            <person name="Ohm R.A."/>
            <person name="Martin F."/>
            <person name="Silar P."/>
            <person name="Natvig D.O."/>
            <person name="Lalanne C."/>
            <person name="Gautier V."/>
            <person name="Ament-Velasquez S.L."/>
            <person name="Kruys A."/>
            <person name="Hutchinson M.I."/>
            <person name="Powell A.J."/>
            <person name="Barry K."/>
            <person name="Miller A.N."/>
            <person name="Grigoriev I.V."/>
            <person name="Debuchy R."/>
            <person name="Gladieux P."/>
            <person name="Hiltunen Thoren M."/>
            <person name="Johannesson H."/>
        </authorList>
    </citation>
    <scope>NUCLEOTIDE SEQUENCE</scope>
    <source>
        <strain evidence="9">PSN243</strain>
    </source>
</reference>
<dbReference type="InterPro" id="IPR049326">
    <property type="entry name" value="Rhodopsin_dom_fungi"/>
</dbReference>
<feature type="transmembrane region" description="Helical" evidence="7">
    <location>
        <begin position="188"/>
        <end position="208"/>
    </location>
</feature>
<evidence type="ECO:0000259" key="8">
    <source>
        <dbReference type="Pfam" id="PF20684"/>
    </source>
</evidence>
<feature type="transmembrane region" description="Helical" evidence="7">
    <location>
        <begin position="15"/>
        <end position="32"/>
    </location>
</feature>
<organism evidence="9 10">
    <name type="scientific">Podospora aff. communis PSN243</name>
    <dbReference type="NCBI Taxonomy" id="3040156"/>
    <lineage>
        <taxon>Eukaryota</taxon>
        <taxon>Fungi</taxon>
        <taxon>Dikarya</taxon>
        <taxon>Ascomycota</taxon>
        <taxon>Pezizomycotina</taxon>
        <taxon>Sordariomycetes</taxon>
        <taxon>Sordariomycetidae</taxon>
        <taxon>Sordariales</taxon>
        <taxon>Podosporaceae</taxon>
        <taxon>Podospora</taxon>
    </lineage>
</organism>
<protein>
    <submittedName>
        <fullName evidence="9">Integral membrane protein pth11-like protein</fullName>
    </submittedName>
</protein>
<keyword evidence="3 7" id="KW-1133">Transmembrane helix</keyword>
<comment type="caution">
    <text evidence="9">The sequence shown here is derived from an EMBL/GenBank/DDBJ whole genome shotgun (WGS) entry which is preliminary data.</text>
</comment>
<feature type="transmembrane region" description="Helical" evidence="7">
    <location>
        <begin position="104"/>
        <end position="125"/>
    </location>
</feature>
<feature type="transmembrane region" description="Helical" evidence="7">
    <location>
        <begin position="137"/>
        <end position="159"/>
    </location>
</feature>
<proteinExistence type="inferred from homology"/>
<dbReference type="InterPro" id="IPR052337">
    <property type="entry name" value="SAT4-like"/>
</dbReference>
<dbReference type="Proteomes" id="UP001321760">
    <property type="component" value="Unassembled WGS sequence"/>
</dbReference>
<gene>
    <name evidence="9" type="ORF">QBC34DRAFT_358293</name>
</gene>
<feature type="transmembrane region" description="Helical" evidence="7">
    <location>
        <begin position="48"/>
        <end position="70"/>
    </location>
</feature>
<evidence type="ECO:0000313" key="9">
    <source>
        <dbReference type="EMBL" id="KAK4445494.1"/>
    </source>
</evidence>
<sequence length="411" mass="45083">MGSPEEEANRFIREVWGLQGAAYLVTGLRYFSRIRSMGWKNLAWDDTLMFLAILVYTAESVMAYLVVAYWKGLANNAMTDEQRAALDPNSEEYMLRVNGSKTHVVGLLLYTTLLWLLKGCWSVYYARLTDGVHKMKLLIKGAYIMMPLTYIACLLVAFFKCIPFHHQWQINPNPGNSCEPAISTLQTIFVMVMNTITDFYLMAIPLPMVWKSNLPPRKKLVLFIMFSGGLLEMTFGILRATSILTLGDIDPAQSGYWSVRESFVSVVLTNMPMVYPLVKNLFEKGLSTIISGGSASKSGTGTHAIDSHGYRLGSNPGKSKVHHSSLSKGGRMGKMGGRDEIGTCWGSEENIVRGVRKGSVGAGAGGRPGRRLHVESGGLGGEGGDLEGGKGRGIVVTHEYTVTEHHGRGVC</sequence>
<evidence type="ECO:0000313" key="10">
    <source>
        <dbReference type="Proteomes" id="UP001321760"/>
    </source>
</evidence>
<evidence type="ECO:0000256" key="3">
    <source>
        <dbReference type="ARBA" id="ARBA00022989"/>
    </source>
</evidence>
<dbReference type="Pfam" id="PF20684">
    <property type="entry name" value="Fung_rhodopsin"/>
    <property type="match status" value="1"/>
</dbReference>
<accession>A0AAV9GBK9</accession>
<feature type="region of interest" description="Disordered" evidence="6">
    <location>
        <begin position="359"/>
        <end position="391"/>
    </location>
</feature>
<dbReference type="PANTHER" id="PTHR33048:SF2">
    <property type="entry name" value="SRPK"/>
    <property type="match status" value="1"/>
</dbReference>
<evidence type="ECO:0000256" key="6">
    <source>
        <dbReference type="SAM" id="MobiDB-lite"/>
    </source>
</evidence>
<evidence type="ECO:0000256" key="1">
    <source>
        <dbReference type="ARBA" id="ARBA00004141"/>
    </source>
</evidence>
<feature type="domain" description="Rhodopsin" evidence="8">
    <location>
        <begin position="29"/>
        <end position="279"/>
    </location>
</feature>
<reference evidence="9" key="2">
    <citation type="submission" date="2023-05" db="EMBL/GenBank/DDBJ databases">
        <authorList>
            <consortium name="Lawrence Berkeley National Laboratory"/>
            <person name="Steindorff A."/>
            <person name="Hensen N."/>
            <person name="Bonometti L."/>
            <person name="Westerberg I."/>
            <person name="Brannstrom I.O."/>
            <person name="Guillou S."/>
            <person name="Cros-Aarteil S."/>
            <person name="Calhoun S."/>
            <person name="Haridas S."/>
            <person name="Kuo A."/>
            <person name="Mondo S."/>
            <person name="Pangilinan J."/>
            <person name="Riley R."/>
            <person name="Labutti K."/>
            <person name="Andreopoulos B."/>
            <person name="Lipzen A."/>
            <person name="Chen C."/>
            <person name="Yanf M."/>
            <person name="Daum C."/>
            <person name="Ng V."/>
            <person name="Clum A."/>
            <person name="Ohm R."/>
            <person name="Martin F."/>
            <person name="Silar P."/>
            <person name="Natvig D."/>
            <person name="Lalanne C."/>
            <person name="Gautier V."/>
            <person name="Ament-Velasquez S.L."/>
            <person name="Kruys A."/>
            <person name="Hutchinson M.I."/>
            <person name="Powell A.J."/>
            <person name="Barry K."/>
            <person name="Miller A.N."/>
            <person name="Grigoriev I.V."/>
            <person name="Debuchy R."/>
            <person name="Gladieux P."/>
            <person name="Thoren M.H."/>
            <person name="Johannesson H."/>
        </authorList>
    </citation>
    <scope>NUCLEOTIDE SEQUENCE</scope>
    <source>
        <strain evidence="9">PSN243</strain>
    </source>
</reference>
<name>A0AAV9GBK9_9PEZI</name>
<dbReference type="PANTHER" id="PTHR33048">
    <property type="entry name" value="PTH11-LIKE INTEGRAL MEMBRANE PROTEIN (AFU_ORTHOLOGUE AFUA_5G11245)"/>
    <property type="match status" value="1"/>
</dbReference>
<feature type="transmembrane region" description="Helical" evidence="7">
    <location>
        <begin position="220"/>
        <end position="238"/>
    </location>
</feature>